<name>A0A0P9CJV8_9CHLR</name>
<dbReference type="InterPro" id="IPR052700">
    <property type="entry name" value="Carb_kinase_PfkB-like"/>
</dbReference>
<accession>A0A0P9CJV8</accession>
<organism evidence="5 6">
    <name type="scientific">Kouleothrix aurantiaca</name>
    <dbReference type="NCBI Taxonomy" id="186479"/>
    <lineage>
        <taxon>Bacteria</taxon>
        <taxon>Bacillati</taxon>
        <taxon>Chloroflexota</taxon>
        <taxon>Chloroflexia</taxon>
        <taxon>Chloroflexales</taxon>
        <taxon>Roseiflexineae</taxon>
        <taxon>Roseiflexaceae</taxon>
        <taxon>Kouleothrix</taxon>
    </lineage>
</organism>
<keyword evidence="6" id="KW-1185">Reference proteome</keyword>
<dbReference type="Proteomes" id="UP000050509">
    <property type="component" value="Unassembled WGS sequence"/>
</dbReference>
<keyword evidence="2" id="KW-0808">Transferase</keyword>
<dbReference type="AlphaFoldDB" id="A0A0P9CJV8"/>
<evidence type="ECO:0000313" key="6">
    <source>
        <dbReference type="Proteomes" id="UP000050509"/>
    </source>
</evidence>
<dbReference type="Pfam" id="PF00294">
    <property type="entry name" value="PfkB"/>
    <property type="match status" value="1"/>
</dbReference>
<dbReference type="InterPro" id="IPR011611">
    <property type="entry name" value="PfkB_dom"/>
</dbReference>
<evidence type="ECO:0000256" key="2">
    <source>
        <dbReference type="ARBA" id="ARBA00022679"/>
    </source>
</evidence>
<evidence type="ECO:0000256" key="3">
    <source>
        <dbReference type="ARBA" id="ARBA00022777"/>
    </source>
</evidence>
<dbReference type="InterPro" id="IPR029056">
    <property type="entry name" value="Ribokinase-like"/>
</dbReference>
<feature type="non-terminal residue" evidence="5">
    <location>
        <position position="175"/>
    </location>
</feature>
<sequence length="175" mass="18378">SPGGERTIFSFRGANVALAPAPSTLLDGARWLHISAYALFEGSQRRSTLELLDAALARKLPISLDLCLPVLRAWHHEIEALLPRLAILFANEHELVALCPAPTQDEAAAQLLGTGLPLAVIKLGPRGCLLASSGLSQQHPTFPVPALDTNGCGDAFVAGFLAAHLRGAELAHSVG</sequence>
<gene>
    <name evidence="5" type="ORF">SE17_43830</name>
</gene>
<protein>
    <recommendedName>
        <fullName evidence="4">Carbohydrate kinase PfkB domain-containing protein</fullName>
    </recommendedName>
</protein>
<dbReference type="EMBL" id="LJCR01003668">
    <property type="protein sequence ID" value="KPV45962.1"/>
    <property type="molecule type" value="Genomic_DNA"/>
</dbReference>
<feature type="domain" description="Carbohydrate kinase PfkB" evidence="4">
    <location>
        <begin position="3"/>
        <end position="174"/>
    </location>
</feature>
<dbReference type="PANTHER" id="PTHR43320">
    <property type="entry name" value="SUGAR KINASE"/>
    <property type="match status" value="1"/>
</dbReference>
<feature type="non-terminal residue" evidence="5">
    <location>
        <position position="1"/>
    </location>
</feature>
<comment type="similarity">
    <text evidence="1">Belongs to the carbohydrate kinase PfkB family.</text>
</comment>
<evidence type="ECO:0000259" key="4">
    <source>
        <dbReference type="Pfam" id="PF00294"/>
    </source>
</evidence>
<reference evidence="5 6" key="1">
    <citation type="submission" date="2015-09" db="EMBL/GenBank/DDBJ databases">
        <title>Draft genome sequence of Kouleothrix aurantiaca JCM 19913.</title>
        <authorList>
            <person name="Hemp J."/>
        </authorList>
    </citation>
    <scope>NUCLEOTIDE SEQUENCE [LARGE SCALE GENOMIC DNA]</scope>
    <source>
        <strain evidence="5 6">COM-B</strain>
    </source>
</reference>
<evidence type="ECO:0000256" key="1">
    <source>
        <dbReference type="ARBA" id="ARBA00010688"/>
    </source>
</evidence>
<dbReference type="PANTHER" id="PTHR43320:SF3">
    <property type="entry name" value="CARBOHYDRATE KINASE PFKB DOMAIN-CONTAINING PROTEIN"/>
    <property type="match status" value="1"/>
</dbReference>
<evidence type="ECO:0000313" key="5">
    <source>
        <dbReference type="EMBL" id="KPV45962.1"/>
    </source>
</evidence>
<keyword evidence="3" id="KW-0418">Kinase</keyword>
<comment type="caution">
    <text evidence="5">The sequence shown here is derived from an EMBL/GenBank/DDBJ whole genome shotgun (WGS) entry which is preliminary data.</text>
</comment>
<dbReference type="GO" id="GO:0016301">
    <property type="term" value="F:kinase activity"/>
    <property type="evidence" value="ECO:0007669"/>
    <property type="project" value="UniProtKB-KW"/>
</dbReference>
<dbReference type="SUPFAM" id="SSF53613">
    <property type="entry name" value="Ribokinase-like"/>
    <property type="match status" value="1"/>
</dbReference>
<dbReference type="Gene3D" id="3.40.1190.20">
    <property type="match status" value="1"/>
</dbReference>
<proteinExistence type="inferred from homology"/>